<dbReference type="InterPro" id="IPR008979">
    <property type="entry name" value="Galactose-bd-like_sf"/>
</dbReference>
<evidence type="ECO:0000259" key="7">
    <source>
        <dbReference type="Pfam" id="PF02837"/>
    </source>
</evidence>
<keyword evidence="2" id="KW-0378">Hydrolase</keyword>
<organism evidence="8 9">
    <name type="scientific">Deinococcus budaensis</name>
    <dbReference type="NCBI Taxonomy" id="1665626"/>
    <lineage>
        <taxon>Bacteria</taxon>
        <taxon>Thermotogati</taxon>
        <taxon>Deinococcota</taxon>
        <taxon>Deinococci</taxon>
        <taxon>Deinococcales</taxon>
        <taxon>Deinococcaceae</taxon>
        <taxon>Deinococcus</taxon>
    </lineage>
</organism>
<dbReference type="InterPro" id="IPR006102">
    <property type="entry name" value="Ig-like_GH2"/>
</dbReference>
<feature type="domain" description="Glycosyl hydrolases family 2 sugar binding" evidence="7">
    <location>
        <begin position="30"/>
        <end position="149"/>
    </location>
</feature>
<sequence>MTDPFSSVPPTGSADPAPHPRPQLTRERWEDLGGVWQFAHDDEDRGLGERWFERGEAFDQQIVVPFPPESRASGLRASGYHPVVWYSRTVRVAPEDRAGRVLLHFGAVDYRAQVWVNGRLVAEHEGGHTPFTAEITPALGPEDTQRVVVRAQDDPLDLAQPRGKQDWEEAPHAIWYHRTTGIWQPVWLEAVPPTHIAGLRWTPDVERGRLGLHVRLNELPRQDLRVRVRLSLRGERLADDTYALGGREVERQIELGVQRVQARRKELLWSPRRPNLIDARLTLLDEDGAVVDEVGSYVGLRSAGVRDGRFQLNGSPYYLRMVLAQNYWPESHLAAPSEGALRREVELVKELGFNGIRIHQKVEDPRFLYWCDRLGLLVWGEMANAYVFTPEAQRRLTREWLDVLERDHNHPCVVTWVPVNESWGVPNLEGDPAQRAFVRGLYHLTRSLDPSRPVIGNDGWEIVEGDILGVHDYALDGATLRERYGSEEALEHTLRAVQPARRNFYLAGHHRQGEPVMLTEFGGLSHAPGESERWWGYGTLPDTDALLSRYEELLSAVLDSPVIAGFCYTQLTDTEQETNGLLREDRTHKLDPGRVRAITTRVSRAVQHDVLQEIHALADERRLEQLRGAAEQAAAPAED</sequence>
<gene>
    <name evidence="8" type="ORF">HNQ09_001472</name>
</gene>
<dbReference type="Pfam" id="PF00703">
    <property type="entry name" value="Glyco_hydro_2"/>
    <property type="match status" value="1"/>
</dbReference>
<dbReference type="SUPFAM" id="SSF49303">
    <property type="entry name" value="beta-Galactosidase/glucuronidase domain"/>
    <property type="match status" value="1"/>
</dbReference>
<feature type="domain" description="Glycoside hydrolase family 2 catalytic" evidence="6">
    <location>
        <begin position="305"/>
        <end position="465"/>
    </location>
</feature>
<feature type="compositionally biased region" description="Polar residues" evidence="4">
    <location>
        <begin position="1"/>
        <end position="10"/>
    </location>
</feature>
<dbReference type="InterPro" id="IPR006104">
    <property type="entry name" value="Glyco_hydro_2_N"/>
</dbReference>
<dbReference type="SUPFAM" id="SSF49785">
    <property type="entry name" value="Galactose-binding domain-like"/>
    <property type="match status" value="1"/>
</dbReference>
<dbReference type="Gene3D" id="2.60.120.260">
    <property type="entry name" value="Galactose-binding domain-like"/>
    <property type="match status" value="1"/>
</dbReference>
<proteinExistence type="inferred from homology"/>
<dbReference type="InterPro" id="IPR013783">
    <property type="entry name" value="Ig-like_fold"/>
</dbReference>
<keyword evidence="3" id="KW-0326">Glycosidase</keyword>
<dbReference type="InterPro" id="IPR051913">
    <property type="entry name" value="GH2_Domain-Containing"/>
</dbReference>
<evidence type="ECO:0000256" key="1">
    <source>
        <dbReference type="ARBA" id="ARBA00007401"/>
    </source>
</evidence>
<dbReference type="GO" id="GO:0005975">
    <property type="term" value="P:carbohydrate metabolic process"/>
    <property type="evidence" value="ECO:0007669"/>
    <property type="project" value="InterPro"/>
</dbReference>
<comment type="caution">
    <text evidence="8">The sequence shown here is derived from an EMBL/GenBank/DDBJ whole genome shotgun (WGS) entry which is preliminary data.</text>
</comment>
<evidence type="ECO:0000256" key="3">
    <source>
        <dbReference type="ARBA" id="ARBA00023295"/>
    </source>
</evidence>
<name>A0A7W8LPT1_9DEIO</name>
<dbReference type="SUPFAM" id="SSF51445">
    <property type="entry name" value="(Trans)glycosidases"/>
    <property type="match status" value="1"/>
</dbReference>
<dbReference type="PANTHER" id="PTHR42732:SF3">
    <property type="entry name" value="HYDROLASE"/>
    <property type="match status" value="1"/>
</dbReference>
<comment type="similarity">
    <text evidence="1">Belongs to the glycosyl hydrolase 2 family.</text>
</comment>
<dbReference type="Proteomes" id="UP000525389">
    <property type="component" value="Unassembled WGS sequence"/>
</dbReference>
<dbReference type="EMBL" id="JACHFN010000004">
    <property type="protein sequence ID" value="MBB5234034.1"/>
    <property type="molecule type" value="Genomic_DNA"/>
</dbReference>
<dbReference type="PANTHER" id="PTHR42732">
    <property type="entry name" value="BETA-GALACTOSIDASE"/>
    <property type="match status" value="1"/>
</dbReference>
<dbReference type="AlphaFoldDB" id="A0A7W8LPT1"/>
<dbReference type="Gene3D" id="2.60.40.10">
    <property type="entry name" value="Immunoglobulins"/>
    <property type="match status" value="1"/>
</dbReference>
<accession>A0A7W8LPT1</accession>
<evidence type="ECO:0000256" key="2">
    <source>
        <dbReference type="ARBA" id="ARBA00022801"/>
    </source>
</evidence>
<evidence type="ECO:0000313" key="8">
    <source>
        <dbReference type="EMBL" id="MBB5234034.1"/>
    </source>
</evidence>
<evidence type="ECO:0000256" key="4">
    <source>
        <dbReference type="SAM" id="MobiDB-lite"/>
    </source>
</evidence>
<protein>
    <submittedName>
        <fullName evidence="8">Beta-galactosidase/beta-glucuronidase</fullName>
    </submittedName>
</protein>
<dbReference type="InterPro" id="IPR017853">
    <property type="entry name" value="GH"/>
</dbReference>
<dbReference type="GO" id="GO:0004553">
    <property type="term" value="F:hydrolase activity, hydrolyzing O-glycosyl compounds"/>
    <property type="evidence" value="ECO:0007669"/>
    <property type="project" value="InterPro"/>
</dbReference>
<reference evidence="8 9" key="1">
    <citation type="submission" date="2020-08" db="EMBL/GenBank/DDBJ databases">
        <title>Genomic Encyclopedia of Type Strains, Phase IV (KMG-IV): sequencing the most valuable type-strain genomes for metagenomic binning, comparative biology and taxonomic classification.</title>
        <authorList>
            <person name="Goeker M."/>
        </authorList>
    </citation>
    <scope>NUCLEOTIDE SEQUENCE [LARGE SCALE GENOMIC DNA]</scope>
    <source>
        <strain evidence="8 9">DSM 101791</strain>
    </source>
</reference>
<dbReference type="Pfam" id="PF02836">
    <property type="entry name" value="Glyco_hydro_2_C"/>
    <property type="match status" value="1"/>
</dbReference>
<feature type="domain" description="Glycoside hydrolase family 2 immunoglobulin-like beta-sandwich" evidence="5">
    <location>
        <begin position="194"/>
        <end position="301"/>
    </location>
</feature>
<dbReference type="RefSeq" id="WP_184027329.1">
    <property type="nucleotide sequence ID" value="NZ_JACHFN010000004.1"/>
</dbReference>
<evidence type="ECO:0000313" key="9">
    <source>
        <dbReference type="Proteomes" id="UP000525389"/>
    </source>
</evidence>
<keyword evidence="9" id="KW-1185">Reference proteome</keyword>
<evidence type="ECO:0000259" key="5">
    <source>
        <dbReference type="Pfam" id="PF00703"/>
    </source>
</evidence>
<evidence type="ECO:0000259" key="6">
    <source>
        <dbReference type="Pfam" id="PF02836"/>
    </source>
</evidence>
<dbReference type="Pfam" id="PF02837">
    <property type="entry name" value="Glyco_hydro_2_N"/>
    <property type="match status" value="1"/>
</dbReference>
<feature type="region of interest" description="Disordered" evidence="4">
    <location>
        <begin position="1"/>
        <end position="24"/>
    </location>
</feature>
<dbReference type="Gene3D" id="3.20.20.80">
    <property type="entry name" value="Glycosidases"/>
    <property type="match status" value="1"/>
</dbReference>
<dbReference type="InterPro" id="IPR006103">
    <property type="entry name" value="Glyco_hydro_2_cat"/>
</dbReference>
<dbReference type="InterPro" id="IPR036156">
    <property type="entry name" value="Beta-gal/glucu_dom_sf"/>
</dbReference>